<dbReference type="Proteomes" id="UP000198784">
    <property type="component" value="Unassembled WGS sequence"/>
</dbReference>
<keyword evidence="6" id="KW-0653">Protein transport</keyword>
<evidence type="ECO:0000256" key="9">
    <source>
        <dbReference type="SAM" id="MobiDB-lite"/>
    </source>
</evidence>
<comment type="subcellular location">
    <subcellularLocation>
        <location evidence="1">Cell inner membrane</location>
    </subcellularLocation>
</comment>
<evidence type="ECO:0000256" key="2">
    <source>
        <dbReference type="ARBA" id="ARBA00022448"/>
    </source>
</evidence>
<evidence type="ECO:0000256" key="1">
    <source>
        <dbReference type="ARBA" id="ARBA00004533"/>
    </source>
</evidence>
<dbReference type="Gene3D" id="2.30.30.830">
    <property type="match status" value="1"/>
</dbReference>
<keyword evidence="8" id="KW-0472">Membrane</keyword>
<dbReference type="GO" id="GO:0005886">
    <property type="term" value="C:plasma membrane"/>
    <property type="evidence" value="ECO:0007669"/>
    <property type="project" value="UniProtKB-SubCell"/>
</dbReference>
<sequence length="213" mass="23315">MPLLATRRWMQLHAGTLLGVAVILLMSISLAWQTAEWLRLLRTPAALDRPNAASLQPSTARQDLEQLFGGGQSSAAPAPATSMRLTLLGSFVHTDPQRSSAIIRLDGNPAQRYSVDSEVVGGVSLHAVYVDRVELLRNGRLESLAFPRNYSSDEAMVYPPDEAAADPRDQPEQLEADNLTQLRERMDALRQQMEMSGTLPADAEPTDPPTESN</sequence>
<feature type="domain" description="Type II secretion system protein GspC N-terminal" evidence="10">
    <location>
        <begin position="25"/>
        <end position="146"/>
    </location>
</feature>
<evidence type="ECO:0000313" key="11">
    <source>
        <dbReference type="EMBL" id="SFP44866.1"/>
    </source>
</evidence>
<dbReference type="EMBL" id="FOWX01000010">
    <property type="protein sequence ID" value="SFP44866.1"/>
    <property type="molecule type" value="Genomic_DNA"/>
</dbReference>
<protein>
    <submittedName>
        <fullName evidence="11">General secretion pathway protein C</fullName>
    </submittedName>
</protein>
<gene>
    <name evidence="11" type="ORF">SAMN05216190_110148</name>
</gene>
<evidence type="ECO:0000256" key="8">
    <source>
        <dbReference type="ARBA" id="ARBA00023136"/>
    </source>
</evidence>
<organism evidence="11 12">
    <name type="scientific">Pseudomonas borbori</name>
    <dbReference type="NCBI Taxonomy" id="289003"/>
    <lineage>
        <taxon>Bacteria</taxon>
        <taxon>Pseudomonadati</taxon>
        <taxon>Pseudomonadota</taxon>
        <taxon>Gammaproteobacteria</taxon>
        <taxon>Pseudomonadales</taxon>
        <taxon>Pseudomonadaceae</taxon>
        <taxon>Pseudomonas</taxon>
    </lineage>
</organism>
<evidence type="ECO:0000256" key="7">
    <source>
        <dbReference type="ARBA" id="ARBA00022989"/>
    </source>
</evidence>
<evidence type="ECO:0000259" key="10">
    <source>
        <dbReference type="Pfam" id="PF11356"/>
    </source>
</evidence>
<keyword evidence="2" id="KW-0813">Transport</keyword>
<accession>A0A1I5QG79</accession>
<reference evidence="12" key="1">
    <citation type="submission" date="2016-10" db="EMBL/GenBank/DDBJ databases">
        <authorList>
            <person name="Varghese N."/>
            <person name="Submissions S."/>
        </authorList>
    </citation>
    <scope>NUCLEOTIDE SEQUENCE [LARGE SCALE GENOMIC DNA]</scope>
    <source>
        <strain evidence="12">DSM 17834</strain>
    </source>
</reference>
<dbReference type="Pfam" id="PF11356">
    <property type="entry name" value="T2SSC"/>
    <property type="match status" value="1"/>
</dbReference>
<keyword evidence="12" id="KW-1185">Reference proteome</keyword>
<dbReference type="InterPro" id="IPR024961">
    <property type="entry name" value="T2SS_GspC_N"/>
</dbReference>
<evidence type="ECO:0000256" key="4">
    <source>
        <dbReference type="ARBA" id="ARBA00022519"/>
    </source>
</evidence>
<evidence type="ECO:0000256" key="5">
    <source>
        <dbReference type="ARBA" id="ARBA00022692"/>
    </source>
</evidence>
<proteinExistence type="predicted"/>
<keyword evidence="3" id="KW-1003">Cell membrane</keyword>
<keyword evidence="5" id="KW-0812">Transmembrane</keyword>
<dbReference type="GO" id="GO:0015031">
    <property type="term" value="P:protein transport"/>
    <property type="evidence" value="ECO:0007669"/>
    <property type="project" value="UniProtKB-KW"/>
</dbReference>
<keyword evidence="4" id="KW-0997">Cell inner membrane</keyword>
<evidence type="ECO:0000313" key="12">
    <source>
        <dbReference type="Proteomes" id="UP000198784"/>
    </source>
</evidence>
<dbReference type="AlphaFoldDB" id="A0A1I5QG79"/>
<feature type="region of interest" description="Disordered" evidence="9">
    <location>
        <begin position="182"/>
        <end position="213"/>
    </location>
</feature>
<evidence type="ECO:0000256" key="6">
    <source>
        <dbReference type="ARBA" id="ARBA00022927"/>
    </source>
</evidence>
<evidence type="ECO:0000256" key="3">
    <source>
        <dbReference type="ARBA" id="ARBA00022475"/>
    </source>
</evidence>
<name>A0A1I5QG79_9PSED</name>
<dbReference type="STRING" id="289003.SAMN05216190_110148"/>
<keyword evidence="7" id="KW-1133">Transmembrane helix</keyword>